<evidence type="ECO:0008006" key="4">
    <source>
        <dbReference type="Google" id="ProtNLM"/>
    </source>
</evidence>
<dbReference type="InterPro" id="IPR008914">
    <property type="entry name" value="PEBP"/>
</dbReference>
<feature type="signal peptide" evidence="1">
    <location>
        <begin position="1"/>
        <end position="22"/>
    </location>
</feature>
<evidence type="ECO:0000256" key="1">
    <source>
        <dbReference type="SAM" id="SignalP"/>
    </source>
</evidence>
<dbReference type="Pfam" id="PF01161">
    <property type="entry name" value="PBP"/>
    <property type="match status" value="1"/>
</dbReference>
<proteinExistence type="predicted"/>
<dbReference type="PANTHER" id="PTHR11362:SF82">
    <property type="entry name" value="PHOSPHATIDYLETHANOLAMINE-BINDING PROTEIN 4"/>
    <property type="match status" value="1"/>
</dbReference>
<dbReference type="EMBL" id="AYKW01000004">
    <property type="protein sequence ID" value="PIL34837.1"/>
    <property type="molecule type" value="Genomic_DNA"/>
</dbReference>
<name>A0A2G8SM30_9APHY</name>
<dbReference type="CDD" id="cd00866">
    <property type="entry name" value="PEBP_euk"/>
    <property type="match status" value="1"/>
</dbReference>
<keyword evidence="3" id="KW-1185">Reference proteome</keyword>
<comment type="caution">
    <text evidence="2">The sequence shown here is derived from an EMBL/GenBank/DDBJ whole genome shotgun (WGS) entry which is preliminary data.</text>
</comment>
<dbReference type="OrthoDB" id="2506647at2759"/>
<dbReference type="STRING" id="1077348.A0A2G8SM30"/>
<gene>
    <name evidence="2" type="ORF">GSI_02624</name>
</gene>
<evidence type="ECO:0000313" key="2">
    <source>
        <dbReference type="EMBL" id="PIL34837.1"/>
    </source>
</evidence>
<dbReference type="InterPro" id="IPR035810">
    <property type="entry name" value="PEBP_euk"/>
</dbReference>
<feature type="chain" id="PRO_5013654733" description="Transporter" evidence="1">
    <location>
        <begin position="23"/>
        <end position="230"/>
    </location>
</feature>
<dbReference type="SUPFAM" id="SSF49777">
    <property type="entry name" value="PEBP-like"/>
    <property type="match status" value="1"/>
</dbReference>
<dbReference type="Gene3D" id="3.90.280.10">
    <property type="entry name" value="PEBP-like"/>
    <property type="match status" value="1"/>
</dbReference>
<reference evidence="2 3" key="1">
    <citation type="journal article" date="2015" name="Sci. Rep.">
        <title>Chromosome-level genome map provides insights into diverse defense mechanisms in the medicinal fungus Ganoderma sinense.</title>
        <authorList>
            <person name="Zhu Y."/>
            <person name="Xu J."/>
            <person name="Sun C."/>
            <person name="Zhou S."/>
            <person name="Xu H."/>
            <person name="Nelson D.R."/>
            <person name="Qian J."/>
            <person name="Song J."/>
            <person name="Luo H."/>
            <person name="Xiang L."/>
            <person name="Li Y."/>
            <person name="Xu Z."/>
            <person name="Ji A."/>
            <person name="Wang L."/>
            <person name="Lu S."/>
            <person name="Hayward A."/>
            <person name="Sun W."/>
            <person name="Li X."/>
            <person name="Schwartz D.C."/>
            <person name="Wang Y."/>
            <person name="Chen S."/>
        </authorList>
    </citation>
    <scope>NUCLEOTIDE SEQUENCE [LARGE SCALE GENOMIC DNA]</scope>
    <source>
        <strain evidence="2 3">ZZ0214-1</strain>
    </source>
</reference>
<protein>
    <recommendedName>
        <fullName evidence="4">Transporter</fullName>
    </recommendedName>
</protein>
<dbReference type="Proteomes" id="UP000230002">
    <property type="component" value="Unassembled WGS sequence"/>
</dbReference>
<dbReference type="PANTHER" id="PTHR11362">
    <property type="entry name" value="PHOSPHATIDYLETHANOLAMINE-BINDING PROTEIN"/>
    <property type="match status" value="1"/>
</dbReference>
<keyword evidence="1" id="KW-0732">Signal</keyword>
<sequence length="230" mass="24276">MVLNVMFAKLAIVALAAAAVSGQITSNVTIAEVEQAFMAARIVPDVIPTFAPPGLLDVVFFDDVTDTNIMVTPPGLTLTREQTAMRPTVFLTSNDTALAAPQTFVLAMIDPDAPTPENPTAAQFRLLLAPNMTLSGSLAEGAMLVNNTPAITDFLRPNPPAGSDPHRFILLLFAQPTNFSQVVQGIVNASTPRNGFNISAFAMQTALGSPVGGNFFLTGPDDTTTVRFDV</sequence>
<accession>A0A2G8SM30</accession>
<dbReference type="InterPro" id="IPR036610">
    <property type="entry name" value="PEBP-like_sf"/>
</dbReference>
<evidence type="ECO:0000313" key="3">
    <source>
        <dbReference type="Proteomes" id="UP000230002"/>
    </source>
</evidence>
<organism evidence="2 3">
    <name type="scientific">Ganoderma sinense ZZ0214-1</name>
    <dbReference type="NCBI Taxonomy" id="1077348"/>
    <lineage>
        <taxon>Eukaryota</taxon>
        <taxon>Fungi</taxon>
        <taxon>Dikarya</taxon>
        <taxon>Basidiomycota</taxon>
        <taxon>Agaricomycotina</taxon>
        <taxon>Agaricomycetes</taxon>
        <taxon>Polyporales</taxon>
        <taxon>Polyporaceae</taxon>
        <taxon>Ganoderma</taxon>
    </lineage>
</organism>
<dbReference type="AlphaFoldDB" id="A0A2G8SM30"/>